<evidence type="ECO:0000313" key="1">
    <source>
        <dbReference type="EMBL" id="CAA9294567.1"/>
    </source>
</evidence>
<proteinExistence type="predicted"/>
<gene>
    <name evidence="1" type="ORF">AVDCRST_MAG68-1733</name>
</gene>
<sequence length="94" mass="11442">MGEVEAFEIEGLKCYFPSADHYPHHFEVLRRGQYVVRVFFLRTTRKRGLSWEYKMQMGGAFSRTDQEALYEMVMRHKRHLLAEFNRKVCPERRR</sequence>
<name>A0A6J4K3A0_9BACT</name>
<accession>A0A6J4K3A0</accession>
<dbReference type="EMBL" id="CADCTW010000001">
    <property type="protein sequence ID" value="CAA9294567.1"/>
    <property type="molecule type" value="Genomic_DNA"/>
</dbReference>
<reference evidence="1" key="1">
    <citation type="submission" date="2020-02" db="EMBL/GenBank/DDBJ databases">
        <authorList>
            <person name="Meier V. D."/>
        </authorList>
    </citation>
    <scope>NUCLEOTIDE SEQUENCE</scope>
    <source>
        <strain evidence="1">AVDCRST_MAG68</strain>
    </source>
</reference>
<dbReference type="AlphaFoldDB" id="A0A6J4K3A0"/>
<protein>
    <submittedName>
        <fullName evidence="1">Uncharacterized protein</fullName>
    </submittedName>
</protein>
<organism evidence="1">
    <name type="scientific">uncultured Gemmatimonadota bacterium</name>
    <dbReference type="NCBI Taxonomy" id="203437"/>
    <lineage>
        <taxon>Bacteria</taxon>
        <taxon>Pseudomonadati</taxon>
        <taxon>Gemmatimonadota</taxon>
        <taxon>environmental samples</taxon>
    </lineage>
</organism>